<keyword evidence="4" id="KW-1185">Reference proteome</keyword>
<keyword evidence="2" id="KW-0560">Oxidoreductase</keyword>
<dbReference type="PRINTS" id="PR00385">
    <property type="entry name" value="P450"/>
</dbReference>
<evidence type="ECO:0008006" key="5">
    <source>
        <dbReference type="Google" id="ProtNLM"/>
    </source>
</evidence>
<evidence type="ECO:0000313" key="3">
    <source>
        <dbReference type="EMBL" id="CAI0413796.1"/>
    </source>
</evidence>
<comment type="similarity">
    <text evidence="2">Belongs to the cytochrome P450 family.</text>
</comment>
<sequence>MADPPSILSPPLNNNDQLPSQSPITTISAAIPILLLVATWYFSVKRSKSRAPPPPGPRGLPIVGYIPFLAGDNPLHRKFADLAAQYGPIFKIWFANQMFVVVSSPDLTKEVLLRGGQNEPIFSTRGFPAAAGVCTYGGTDVLSLPMGHDWKSMRKLLVRETLSNPALDLCFPLRRRELVRSLREVISNELVGKPVGVYELTYKIVSNATLGMLWGGEGDQFCFEELRVVSQEVMEINSRPNVSDMFPLLARFDLQGILKEATAVAQRLDWVFSSVIERRLEGGKLKKQGEGEKRLKDMLQILLEIREDSENAGSSSLASMTHLKAILQDIATGGTENISNVIEWALSELLMNDRVMKNVKRELDEIVGLDSLVEDHHLKNLNYLEAVVKETCRLHLNLFPRLSTAPSTLGGYAIPKGSMVIINAWAIHRDPQFWDEPSEFRPERFLNKDDDKRPFDLMGNNSNFQFIPFGSGQRICAGANLAGKLLRYVLASLLHSFDWKQPDGAEKIEFSDYYKIFIKKKKPLMAVPTLRLSSQDLFA</sequence>
<dbReference type="PANTHER" id="PTHR47951">
    <property type="entry name" value="OS08G0547900 PROTEIN"/>
    <property type="match status" value="1"/>
</dbReference>
<feature type="binding site" description="axial binding residue" evidence="1">
    <location>
        <position position="476"/>
    </location>
    <ligand>
        <name>heme</name>
        <dbReference type="ChEBI" id="CHEBI:30413"/>
    </ligand>
    <ligandPart>
        <name>Fe</name>
        <dbReference type="ChEBI" id="CHEBI:18248"/>
    </ligandPart>
</feature>
<dbReference type="InterPro" id="IPR017972">
    <property type="entry name" value="Cyt_P450_CS"/>
</dbReference>
<keyword evidence="1 2" id="KW-0349">Heme</keyword>
<reference evidence="3" key="1">
    <citation type="submission" date="2022-08" db="EMBL/GenBank/DDBJ databases">
        <authorList>
            <person name="Gutierrez-Valencia J."/>
        </authorList>
    </citation>
    <scope>NUCLEOTIDE SEQUENCE</scope>
</reference>
<dbReference type="SUPFAM" id="SSF48264">
    <property type="entry name" value="Cytochrome P450"/>
    <property type="match status" value="1"/>
</dbReference>
<dbReference type="InterPro" id="IPR036396">
    <property type="entry name" value="Cyt_P450_sf"/>
</dbReference>
<evidence type="ECO:0000256" key="2">
    <source>
        <dbReference type="RuleBase" id="RU000461"/>
    </source>
</evidence>
<dbReference type="Proteomes" id="UP001154282">
    <property type="component" value="Unassembled WGS sequence"/>
</dbReference>
<dbReference type="PANTHER" id="PTHR47951:SF7">
    <property type="entry name" value="FLAVONOID 3',5'-HYDROXYLASE-LIKE ISOFORM X1"/>
    <property type="match status" value="1"/>
</dbReference>
<dbReference type="GO" id="GO:0016705">
    <property type="term" value="F:oxidoreductase activity, acting on paired donors, with incorporation or reduction of molecular oxygen"/>
    <property type="evidence" value="ECO:0007669"/>
    <property type="project" value="InterPro"/>
</dbReference>
<evidence type="ECO:0000313" key="4">
    <source>
        <dbReference type="Proteomes" id="UP001154282"/>
    </source>
</evidence>
<keyword evidence="1 2" id="KW-0408">Iron</keyword>
<dbReference type="Pfam" id="PF00067">
    <property type="entry name" value="p450"/>
    <property type="match status" value="1"/>
</dbReference>
<dbReference type="GO" id="GO:0004497">
    <property type="term" value="F:monooxygenase activity"/>
    <property type="evidence" value="ECO:0007669"/>
    <property type="project" value="UniProtKB-KW"/>
</dbReference>
<dbReference type="GO" id="GO:0005506">
    <property type="term" value="F:iron ion binding"/>
    <property type="evidence" value="ECO:0007669"/>
    <property type="project" value="InterPro"/>
</dbReference>
<dbReference type="AlphaFoldDB" id="A0AAV0JV36"/>
<protein>
    <recommendedName>
        <fullName evidence="5">Cytochrome P450</fullName>
    </recommendedName>
</protein>
<dbReference type="InterPro" id="IPR001128">
    <property type="entry name" value="Cyt_P450"/>
</dbReference>
<comment type="caution">
    <text evidence="3">The sequence shown here is derived from an EMBL/GenBank/DDBJ whole genome shotgun (WGS) entry which is preliminary data.</text>
</comment>
<organism evidence="3 4">
    <name type="scientific">Linum tenue</name>
    <dbReference type="NCBI Taxonomy" id="586396"/>
    <lineage>
        <taxon>Eukaryota</taxon>
        <taxon>Viridiplantae</taxon>
        <taxon>Streptophyta</taxon>
        <taxon>Embryophyta</taxon>
        <taxon>Tracheophyta</taxon>
        <taxon>Spermatophyta</taxon>
        <taxon>Magnoliopsida</taxon>
        <taxon>eudicotyledons</taxon>
        <taxon>Gunneridae</taxon>
        <taxon>Pentapetalae</taxon>
        <taxon>rosids</taxon>
        <taxon>fabids</taxon>
        <taxon>Malpighiales</taxon>
        <taxon>Linaceae</taxon>
        <taxon>Linum</taxon>
    </lineage>
</organism>
<accession>A0AAV0JV36</accession>
<dbReference type="PRINTS" id="PR00463">
    <property type="entry name" value="EP450I"/>
</dbReference>
<keyword evidence="1 2" id="KW-0479">Metal-binding</keyword>
<keyword evidence="2" id="KW-0503">Monooxygenase</keyword>
<dbReference type="InterPro" id="IPR002401">
    <property type="entry name" value="Cyt_P450_E_grp-I"/>
</dbReference>
<gene>
    <name evidence="3" type="ORF">LITE_LOCUS16085</name>
</gene>
<comment type="cofactor">
    <cofactor evidence="1">
        <name>heme</name>
        <dbReference type="ChEBI" id="CHEBI:30413"/>
    </cofactor>
</comment>
<name>A0AAV0JV36_9ROSI</name>
<evidence type="ECO:0000256" key="1">
    <source>
        <dbReference type="PIRSR" id="PIRSR602401-1"/>
    </source>
</evidence>
<dbReference type="PROSITE" id="PS00086">
    <property type="entry name" value="CYTOCHROME_P450"/>
    <property type="match status" value="1"/>
</dbReference>
<dbReference type="Gene3D" id="1.10.630.10">
    <property type="entry name" value="Cytochrome P450"/>
    <property type="match status" value="1"/>
</dbReference>
<dbReference type="EMBL" id="CAMGYJ010000005">
    <property type="protein sequence ID" value="CAI0413796.1"/>
    <property type="molecule type" value="Genomic_DNA"/>
</dbReference>
<proteinExistence type="inferred from homology"/>
<dbReference type="GO" id="GO:0020037">
    <property type="term" value="F:heme binding"/>
    <property type="evidence" value="ECO:0007669"/>
    <property type="project" value="InterPro"/>
</dbReference>